<comment type="caution">
    <text evidence="2">The sequence shown here is derived from an EMBL/GenBank/DDBJ whole genome shotgun (WGS) entry which is preliminary data.</text>
</comment>
<reference evidence="2 3" key="1">
    <citation type="submission" date="2019-06" db="EMBL/GenBank/DDBJ databases">
        <title>Sequencing the genomes of 1000 actinobacteria strains.</title>
        <authorList>
            <person name="Klenk H.-P."/>
        </authorList>
    </citation>
    <scope>NUCLEOTIDE SEQUENCE [LARGE SCALE GENOMIC DNA]</scope>
    <source>
        <strain evidence="2 3">DSM 41929</strain>
    </source>
</reference>
<feature type="compositionally biased region" description="Basic and acidic residues" evidence="1">
    <location>
        <begin position="1"/>
        <end position="11"/>
    </location>
</feature>
<dbReference type="AlphaFoldDB" id="A0A542UJV7"/>
<organism evidence="2 3">
    <name type="scientific">Streptomyces puniciscabiei</name>
    <dbReference type="NCBI Taxonomy" id="164348"/>
    <lineage>
        <taxon>Bacteria</taxon>
        <taxon>Bacillati</taxon>
        <taxon>Actinomycetota</taxon>
        <taxon>Actinomycetes</taxon>
        <taxon>Kitasatosporales</taxon>
        <taxon>Streptomycetaceae</taxon>
        <taxon>Streptomyces</taxon>
    </lineage>
</organism>
<gene>
    <name evidence="2" type="ORF">FB563_4423</name>
</gene>
<keyword evidence="3" id="KW-1185">Reference proteome</keyword>
<dbReference type="EMBL" id="VFNX01000001">
    <property type="protein sequence ID" value="TQK99353.1"/>
    <property type="molecule type" value="Genomic_DNA"/>
</dbReference>
<name>A0A542UJV7_9ACTN</name>
<dbReference type="RefSeq" id="WP_055709997.1">
    <property type="nucleotide sequence ID" value="NZ_JBPJFI010000001.1"/>
</dbReference>
<proteinExistence type="predicted"/>
<evidence type="ECO:0000313" key="3">
    <source>
        <dbReference type="Proteomes" id="UP000318103"/>
    </source>
</evidence>
<dbReference type="Proteomes" id="UP000318103">
    <property type="component" value="Unassembled WGS sequence"/>
</dbReference>
<evidence type="ECO:0000313" key="2">
    <source>
        <dbReference type="EMBL" id="TQK99353.1"/>
    </source>
</evidence>
<evidence type="ECO:0000256" key="1">
    <source>
        <dbReference type="SAM" id="MobiDB-lite"/>
    </source>
</evidence>
<accession>A0A542UJV7</accession>
<feature type="region of interest" description="Disordered" evidence="1">
    <location>
        <begin position="1"/>
        <end position="28"/>
    </location>
</feature>
<sequence>MRDRNSRKADGARAATLRMPQQAPPVDRTAAGAAAYAHDRGDGVQPNGLLNWLGQKADDVIGSILP</sequence>
<protein>
    <submittedName>
        <fullName evidence="2">Uncharacterized protein</fullName>
    </submittedName>
</protein>